<dbReference type="RefSeq" id="WP_277861188.1">
    <property type="nucleotide sequence ID" value="NZ_JARRAG010000002.1"/>
</dbReference>
<evidence type="ECO:0000256" key="1">
    <source>
        <dbReference type="SAM" id="MobiDB-lite"/>
    </source>
</evidence>
<dbReference type="EMBL" id="JARRAG010000002">
    <property type="protein sequence ID" value="MDG3004836.1"/>
    <property type="molecule type" value="Genomic_DNA"/>
</dbReference>
<protein>
    <submittedName>
        <fullName evidence="5">Right-handed parallel beta-helix repeat-containing protein</fullName>
    </submittedName>
</protein>
<name>A0ABT6FBC0_9BACT</name>
<evidence type="ECO:0000259" key="3">
    <source>
        <dbReference type="Pfam" id="PF13229"/>
    </source>
</evidence>
<dbReference type="InterPro" id="IPR048482">
    <property type="entry name" value="GH141_ins"/>
</dbReference>
<evidence type="ECO:0000256" key="2">
    <source>
        <dbReference type="SAM" id="SignalP"/>
    </source>
</evidence>
<dbReference type="InterPro" id="IPR006626">
    <property type="entry name" value="PbH1"/>
</dbReference>
<feature type="signal peptide" evidence="2">
    <location>
        <begin position="1"/>
        <end position="22"/>
    </location>
</feature>
<organism evidence="5 6">
    <name type="scientific">Paludisphaera mucosa</name>
    <dbReference type="NCBI Taxonomy" id="3030827"/>
    <lineage>
        <taxon>Bacteria</taxon>
        <taxon>Pseudomonadati</taxon>
        <taxon>Planctomycetota</taxon>
        <taxon>Planctomycetia</taxon>
        <taxon>Isosphaerales</taxon>
        <taxon>Isosphaeraceae</taxon>
        <taxon>Paludisphaera</taxon>
    </lineage>
</organism>
<accession>A0ABT6FBC0</accession>
<feature type="compositionally biased region" description="Pro residues" evidence="1">
    <location>
        <begin position="669"/>
        <end position="682"/>
    </location>
</feature>
<gene>
    <name evidence="5" type="ORF">PZE19_13705</name>
</gene>
<reference evidence="5 6" key="1">
    <citation type="submission" date="2023-03" db="EMBL/GenBank/DDBJ databases">
        <title>Paludisphaera mucosa sp. nov. a novel planctomycete from northern fen.</title>
        <authorList>
            <person name="Ivanova A."/>
        </authorList>
    </citation>
    <scope>NUCLEOTIDE SEQUENCE [LARGE SCALE GENOMIC DNA]</scope>
    <source>
        <strain evidence="5 6">Pla2</strain>
    </source>
</reference>
<dbReference type="Pfam" id="PF21231">
    <property type="entry name" value="GH141_M"/>
    <property type="match status" value="1"/>
</dbReference>
<comment type="caution">
    <text evidence="5">The sequence shown here is derived from an EMBL/GenBank/DDBJ whole genome shotgun (WGS) entry which is preliminary data.</text>
</comment>
<dbReference type="Gene3D" id="2.160.20.10">
    <property type="entry name" value="Single-stranded right-handed beta-helix, Pectin lyase-like"/>
    <property type="match status" value="2"/>
</dbReference>
<dbReference type="Proteomes" id="UP001216907">
    <property type="component" value="Unassembled WGS sequence"/>
</dbReference>
<dbReference type="PANTHER" id="PTHR36453:SF1">
    <property type="entry name" value="RIGHT HANDED BETA HELIX DOMAIN-CONTAINING PROTEIN"/>
    <property type="match status" value="1"/>
</dbReference>
<feature type="region of interest" description="Disordered" evidence="1">
    <location>
        <begin position="658"/>
        <end position="682"/>
    </location>
</feature>
<dbReference type="InterPro" id="IPR011050">
    <property type="entry name" value="Pectin_lyase_fold/virulence"/>
</dbReference>
<evidence type="ECO:0000313" key="6">
    <source>
        <dbReference type="Proteomes" id="UP001216907"/>
    </source>
</evidence>
<dbReference type="InterPro" id="IPR012334">
    <property type="entry name" value="Pectin_lyas_fold"/>
</dbReference>
<feature type="chain" id="PRO_5046786001" evidence="2">
    <location>
        <begin position="23"/>
        <end position="879"/>
    </location>
</feature>
<keyword evidence="2" id="KW-0732">Signal</keyword>
<dbReference type="SMART" id="SM00710">
    <property type="entry name" value="PbH1"/>
    <property type="match status" value="6"/>
</dbReference>
<dbReference type="InterPro" id="IPR039448">
    <property type="entry name" value="Beta_helix"/>
</dbReference>
<sequence length="879" mass="95387">MLLRRSVLLALGSLLFVPPAGAQPGATVRVAPDGPIASLQAARDRVRELRKDAKGKREPATVRFAAGTYRLTEPVAFGPEDGSVAYEAEPGAEVVIDGGREIRGFQKTTDGLWVAKVPDAAASAGKRPFEQLYVNGRRAVRARTPDDGYLYMKKAGAADPKSSFVARREDLKPLAGLSAEQLRDVNVVVYHSWEVSRHRIASVDAGSGQVDLTGPAPWAFLQWGANQRYHFENLRGALDQPGEWFLDRDGTLAYRPLPGEEIAASRFVAPVAEAFLTIQGDPDKGALVEDLAFRGLTFRHTAYSLPPQGHGDGQAAASIPAVVTADGARRVELKNCRIEHVGIYAVWFRRGCTDCKVEHCALVDLGAGGVRIGETSMPAKPGHATGKVTVDDCIIRGVGRWFPGSIGVWIGQSSDNAVTHNDIADAFYTTVSVGWSWGYNPTDCKRNTIDYNRLHHLGRNVLSDMGGVYTLGLSEGTTVSHNVVHDVDSYNKTGAGGWGLYNDEGSTGIVLEGNLVWNTTTGSYHQHYGRENVVRNNILAFSRYGQVMRSRIEDHLSFIFEHNIVYWKGGPLLTGAWSDRKNVRLDSNLYYEASGAPVTFDGLSLDAWRKATGQDEHSKVADPLFEDAGADDFRLKSDSPAIAMGFKPFEASRAGVRGGGAWRAEADAPLPPSKPAPEPPPMSVSEDFEAIAPSPSGYAPEFAAVSHGGRPELVAVTEETAAGGRRSLKVADAAGLKNGFDPHFYYQPHYEKGLATCSFAIRVEPGAVFYTEWRDASSPYRVGPSVWFADGKLRAGDRVVMDVPAGRWLHVEIQSRLNGDANRPATWSLSVSRPGEEPLRLADLPCSPGWKTVDWVGFSSSAEHPTAVFLDELELNVRP</sequence>
<dbReference type="SUPFAM" id="SSF51126">
    <property type="entry name" value="Pectin lyase-like"/>
    <property type="match status" value="1"/>
</dbReference>
<proteinExistence type="predicted"/>
<keyword evidence="6" id="KW-1185">Reference proteome</keyword>
<feature type="domain" description="Right handed beta helix" evidence="3">
    <location>
        <begin position="325"/>
        <end position="488"/>
    </location>
</feature>
<dbReference type="PANTHER" id="PTHR36453">
    <property type="entry name" value="SECRETED PROTEIN-RELATED"/>
    <property type="match status" value="1"/>
</dbReference>
<dbReference type="Pfam" id="PF13229">
    <property type="entry name" value="Beta_helix"/>
    <property type="match status" value="1"/>
</dbReference>
<evidence type="ECO:0000313" key="5">
    <source>
        <dbReference type="EMBL" id="MDG3004836.1"/>
    </source>
</evidence>
<feature type="domain" description="GH141-like insertion" evidence="4">
    <location>
        <begin position="112"/>
        <end position="251"/>
    </location>
</feature>
<evidence type="ECO:0000259" key="4">
    <source>
        <dbReference type="Pfam" id="PF21231"/>
    </source>
</evidence>